<dbReference type="InterPro" id="IPR000089">
    <property type="entry name" value="Biotin_lipoyl"/>
</dbReference>
<dbReference type="Proteomes" id="UP001216907">
    <property type="component" value="Unassembled WGS sequence"/>
</dbReference>
<reference evidence="6 7" key="1">
    <citation type="submission" date="2023-03" db="EMBL/GenBank/DDBJ databases">
        <title>Paludisphaera mucosa sp. nov. a novel planctomycete from northern fen.</title>
        <authorList>
            <person name="Ivanova A."/>
        </authorList>
    </citation>
    <scope>NUCLEOTIDE SEQUENCE [LARGE SCALE GENOMIC DNA]</scope>
    <source>
        <strain evidence="6 7">Pla2</strain>
    </source>
</reference>
<dbReference type="PANTHER" id="PTHR32347">
    <property type="entry name" value="EFFLUX SYSTEM COMPONENT YKNX-RELATED"/>
    <property type="match status" value="1"/>
</dbReference>
<evidence type="ECO:0000313" key="6">
    <source>
        <dbReference type="EMBL" id="MDG3005854.1"/>
    </source>
</evidence>
<feature type="domain" description="CzcB-like C-terminal circularly permuted SH3-like" evidence="5">
    <location>
        <begin position="381"/>
        <end position="432"/>
    </location>
</feature>
<dbReference type="EMBL" id="JARRAG010000002">
    <property type="protein sequence ID" value="MDG3005854.1"/>
    <property type="molecule type" value="Genomic_DNA"/>
</dbReference>
<protein>
    <submittedName>
        <fullName evidence="6">Efflux RND transporter periplasmic adaptor subunit</fullName>
    </submittedName>
</protein>
<keyword evidence="7" id="KW-1185">Reference proteome</keyword>
<accession>A0ABT6FEE0</accession>
<sequence>MNSWLSFTVVVSGVMGLAIVITIVLPGYTWPSSRLYTSKFGYGSMLRKLKRPFPVPATRATSRMLHHKALGEGLVRSEPVVVPIVPMGTIIKVYVEQGDHVTKGQLIAEVDPTKATIKVEAAKAALETAKAELERVKIGSAYVLTYERPKLDQIRMANAKKQGGLKRQLIDMNTPLIHKGYVAKSEMLLLQIELAKSELDQEEAAFNLSMSTEGVKESVTIAESAMREADLALQHRLTELKEYKVHSIADGLIERCLVHEGEYNQDPGKPAFLIASDSWFEGNFDQMAFDRVHVGDEAKVRLEAYPDQFLPGRVIWVNPFVNYDLGGPESTRPIRPMGTGAPEWPATFSARIKLDAPSSPVVPGMTGFCILQSQADVACLPREAVSAITAGKGIVYVIKGDGFVPREVTLGLVDGDWIQIRDGLGPSEDVILDGYQVLEPNDKIKVVPGPEGAG</sequence>
<dbReference type="Gene3D" id="2.40.420.20">
    <property type="match status" value="1"/>
</dbReference>
<dbReference type="InterPro" id="IPR050465">
    <property type="entry name" value="UPF0194_transport"/>
</dbReference>
<dbReference type="InterPro" id="IPR058649">
    <property type="entry name" value="CzcB_C"/>
</dbReference>
<keyword evidence="2" id="KW-0175">Coiled coil</keyword>
<dbReference type="PANTHER" id="PTHR32347:SF23">
    <property type="entry name" value="BLL5650 PROTEIN"/>
    <property type="match status" value="1"/>
</dbReference>
<dbReference type="Gene3D" id="2.40.30.170">
    <property type="match status" value="1"/>
</dbReference>
<proteinExistence type="predicted"/>
<evidence type="ECO:0000259" key="4">
    <source>
        <dbReference type="Pfam" id="PF00364"/>
    </source>
</evidence>
<dbReference type="Gene3D" id="2.40.50.100">
    <property type="match status" value="1"/>
</dbReference>
<comment type="subcellular location">
    <subcellularLocation>
        <location evidence="1">Cell envelope</location>
    </subcellularLocation>
</comment>
<organism evidence="6 7">
    <name type="scientific">Paludisphaera mucosa</name>
    <dbReference type="NCBI Taxonomy" id="3030827"/>
    <lineage>
        <taxon>Bacteria</taxon>
        <taxon>Pseudomonadati</taxon>
        <taxon>Planctomycetota</taxon>
        <taxon>Planctomycetia</taxon>
        <taxon>Isosphaerales</taxon>
        <taxon>Isosphaeraceae</taxon>
        <taxon>Paludisphaera</taxon>
    </lineage>
</organism>
<dbReference type="Pfam" id="PF25975">
    <property type="entry name" value="CzcB_C"/>
    <property type="match status" value="1"/>
</dbReference>
<dbReference type="SUPFAM" id="SSF111369">
    <property type="entry name" value="HlyD-like secretion proteins"/>
    <property type="match status" value="1"/>
</dbReference>
<name>A0ABT6FEE0_9BACT</name>
<feature type="domain" description="Lipoyl-binding" evidence="4">
    <location>
        <begin position="86"/>
        <end position="123"/>
    </location>
</feature>
<evidence type="ECO:0000256" key="1">
    <source>
        <dbReference type="ARBA" id="ARBA00004196"/>
    </source>
</evidence>
<evidence type="ECO:0000256" key="3">
    <source>
        <dbReference type="SAM" id="Phobius"/>
    </source>
</evidence>
<evidence type="ECO:0000256" key="2">
    <source>
        <dbReference type="ARBA" id="ARBA00023054"/>
    </source>
</evidence>
<feature type="transmembrane region" description="Helical" evidence="3">
    <location>
        <begin position="6"/>
        <end position="30"/>
    </location>
</feature>
<dbReference type="Pfam" id="PF00364">
    <property type="entry name" value="Biotin_lipoyl"/>
    <property type="match status" value="1"/>
</dbReference>
<evidence type="ECO:0000259" key="5">
    <source>
        <dbReference type="Pfam" id="PF25975"/>
    </source>
</evidence>
<comment type="caution">
    <text evidence="6">The sequence shown here is derived from an EMBL/GenBank/DDBJ whole genome shotgun (WGS) entry which is preliminary data.</text>
</comment>
<keyword evidence="3" id="KW-0812">Transmembrane</keyword>
<evidence type="ECO:0000313" key="7">
    <source>
        <dbReference type="Proteomes" id="UP001216907"/>
    </source>
</evidence>
<gene>
    <name evidence="6" type="ORF">PZE19_18870</name>
</gene>
<keyword evidence="3" id="KW-0472">Membrane</keyword>
<keyword evidence="3" id="KW-1133">Transmembrane helix</keyword>
<dbReference type="RefSeq" id="WP_277862180.1">
    <property type="nucleotide sequence ID" value="NZ_JARRAG010000002.1"/>
</dbReference>